<dbReference type="KEGG" id="ypac:CEW88_15315"/>
<dbReference type="PANTHER" id="PTHR47429">
    <property type="entry name" value="PROTEIN TWIN LOV 1"/>
    <property type="match status" value="1"/>
</dbReference>
<reference evidence="5 6" key="1">
    <citation type="submission" date="2017-06" db="EMBL/GenBank/DDBJ databases">
        <title>Yangia sp. YSBP01 complete genome sequence.</title>
        <authorList>
            <person name="Woo J.-H."/>
            <person name="Kim H.-S."/>
        </authorList>
    </citation>
    <scope>NUCLEOTIDE SEQUENCE [LARGE SCALE GENOMIC DNA]</scope>
    <source>
        <strain evidence="5 6">YSBP01</strain>
    </source>
</reference>
<sequence length="182" mass="20544">MTAQDSLPKPLGDYMRSARVALAVSRIGEDAPLVLVNEAFCTLTGYSADEVIGHNCRFLQGADTTEEMRRPLREFVRGTEPHSGRFPILNYRKDGTSFFNFVFMTRLLDRDESPRFLLASQFDMTTAMRRNKLPQNDMELTRALDDLEQISREFGLAIIGSAQMISESVALLARLSLDTDED</sequence>
<keyword evidence="1" id="KW-0285">Flavoprotein</keyword>
<dbReference type="PROSITE" id="PS50112">
    <property type="entry name" value="PAS"/>
    <property type="match status" value="1"/>
</dbReference>
<dbReference type="AlphaFoldDB" id="A0A2U8HJD0"/>
<feature type="domain" description="PAS" evidence="4">
    <location>
        <begin position="29"/>
        <end position="79"/>
    </location>
</feature>
<dbReference type="OrthoDB" id="489241at2"/>
<organism evidence="5 6">
    <name type="scientific">Alloyangia pacifica</name>
    <dbReference type="NCBI Taxonomy" id="311180"/>
    <lineage>
        <taxon>Bacteria</taxon>
        <taxon>Pseudomonadati</taxon>
        <taxon>Pseudomonadota</taxon>
        <taxon>Alphaproteobacteria</taxon>
        <taxon>Rhodobacterales</taxon>
        <taxon>Roseobacteraceae</taxon>
        <taxon>Alloyangia</taxon>
    </lineage>
</organism>
<accession>A0A2U8HJD0</accession>
<evidence type="ECO:0000313" key="6">
    <source>
        <dbReference type="Proteomes" id="UP000244915"/>
    </source>
</evidence>
<dbReference type="EMBL" id="CP022190">
    <property type="protein sequence ID" value="AWI85126.1"/>
    <property type="molecule type" value="Genomic_DNA"/>
</dbReference>
<evidence type="ECO:0000256" key="1">
    <source>
        <dbReference type="ARBA" id="ARBA00022630"/>
    </source>
</evidence>
<dbReference type="RefSeq" id="WP_108968593.1">
    <property type="nucleotide sequence ID" value="NZ_CP022190.1"/>
</dbReference>
<proteinExistence type="predicted"/>
<evidence type="ECO:0000256" key="3">
    <source>
        <dbReference type="ARBA" id="ARBA00022991"/>
    </source>
</evidence>
<dbReference type="SUPFAM" id="SSF55785">
    <property type="entry name" value="PYP-like sensor domain (PAS domain)"/>
    <property type="match status" value="1"/>
</dbReference>
<dbReference type="Proteomes" id="UP000244915">
    <property type="component" value="Chromosome 2"/>
</dbReference>
<dbReference type="InterPro" id="IPR035965">
    <property type="entry name" value="PAS-like_dom_sf"/>
</dbReference>
<dbReference type="CDD" id="cd00130">
    <property type="entry name" value="PAS"/>
    <property type="match status" value="1"/>
</dbReference>
<name>A0A2U8HJD0_9RHOB</name>
<evidence type="ECO:0000313" key="5">
    <source>
        <dbReference type="EMBL" id="AWI85126.1"/>
    </source>
</evidence>
<dbReference type="InterPro" id="IPR000014">
    <property type="entry name" value="PAS"/>
</dbReference>
<dbReference type="Gene3D" id="3.30.450.20">
    <property type="entry name" value="PAS domain"/>
    <property type="match status" value="1"/>
</dbReference>
<keyword evidence="2" id="KW-0288">FMN</keyword>
<dbReference type="Pfam" id="PF13426">
    <property type="entry name" value="PAS_9"/>
    <property type="match status" value="1"/>
</dbReference>
<evidence type="ECO:0000259" key="4">
    <source>
        <dbReference type="PROSITE" id="PS50112"/>
    </source>
</evidence>
<keyword evidence="3" id="KW-0157">Chromophore</keyword>
<gene>
    <name evidence="5" type="ORF">CEW88_15315</name>
</gene>
<evidence type="ECO:0000256" key="2">
    <source>
        <dbReference type="ARBA" id="ARBA00022643"/>
    </source>
</evidence>
<dbReference type="PANTHER" id="PTHR47429:SF2">
    <property type="entry name" value="PROTEIN TWIN LOV 1"/>
    <property type="match status" value="1"/>
</dbReference>
<protein>
    <submittedName>
        <fullName evidence="5">Diguanylate cyclase</fullName>
    </submittedName>
</protein>
<dbReference type="NCBIfam" id="TIGR00229">
    <property type="entry name" value="sensory_box"/>
    <property type="match status" value="1"/>
</dbReference>